<dbReference type="GO" id="GO:0030659">
    <property type="term" value="C:cytoplasmic vesicle membrane"/>
    <property type="evidence" value="ECO:0007669"/>
    <property type="project" value="UniProtKB-ARBA"/>
</dbReference>
<evidence type="ECO:0000313" key="10">
    <source>
        <dbReference type="Ensembl" id="ENSECRP00000002079.1"/>
    </source>
</evidence>
<dbReference type="RefSeq" id="XP_028668400.1">
    <property type="nucleotide sequence ID" value="XM_028812567.2"/>
</dbReference>
<dbReference type="GeneID" id="114660048"/>
<dbReference type="InterPro" id="IPR046756">
    <property type="entry name" value="VAS1/VOA1_TM"/>
</dbReference>
<evidence type="ECO:0000256" key="4">
    <source>
        <dbReference type="ARBA" id="ARBA00022989"/>
    </source>
</evidence>
<reference evidence="10" key="1">
    <citation type="submission" date="2021-06" db="EMBL/GenBank/DDBJ databases">
        <authorList>
            <consortium name="Wellcome Sanger Institute Data Sharing"/>
        </authorList>
    </citation>
    <scope>NUCLEOTIDE SEQUENCE [LARGE SCALE GENOMIC DNA]</scope>
</reference>
<dbReference type="GO" id="GO:0098588">
    <property type="term" value="C:bounding membrane of organelle"/>
    <property type="evidence" value="ECO:0007669"/>
    <property type="project" value="UniProtKB-ARBA"/>
</dbReference>
<name>A0A8C4RG21_ERPCA</name>
<dbReference type="GeneTree" id="ENSGT00940000166287"/>
<comment type="subcellular location">
    <subcellularLocation>
        <location evidence="1">Membrane</location>
        <topology evidence="1">Single-pass membrane protein</topology>
    </subcellularLocation>
</comment>
<dbReference type="Pfam" id="PF05827">
    <property type="entry name" value="VAS1_LD"/>
    <property type="match status" value="1"/>
</dbReference>
<keyword evidence="7" id="KW-0732">Signal</keyword>
<feature type="transmembrane region" description="Helical" evidence="6">
    <location>
        <begin position="408"/>
        <end position="428"/>
    </location>
</feature>
<organism evidence="10 11">
    <name type="scientific">Erpetoichthys calabaricus</name>
    <name type="common">Rope fish</name>
    <name type="synonym">Calamoichthys calabaricus</name>
    <dbReference type="NCBI Taxonomy" id="27687"/>
    <lineage>
        <taxon>Eukaryota</taxon>
        <taxon>Metazoa</taxon>
        <taxon>Chordata</taxon>
        <taxon>Craniata</taxon>
        <taxon>Vertebrata</taxon>
        <taxon>Euteleostomi</taxon>
        <taxon>Actinopterygii</taxon>
        <taxon>Polypteriformes</taxon>
        <taxon>Polypteridae</taxon>
        <taxon>Erpetoichthys</taxon>
    </lineage>
</organism>
<feature type="signal peptide" evidence="7">
    <location>
        <begin position="1"/>
        <end position="21"/>
    </location>
</feature>
<comment type="similarity">
    <text evidence="2">Belongs to the vacuolar ATPase subunit S1 family.</text>
</comment>
<feature type="domain" description="V-type proton ATPase subunit S1 luminal" evidence="8">
    <location>
        <begin position="243"/>
        <end position="388"/>
    </location>
</feature>
<accession>A0A8C4RG21</accession>
<dbReference type="Pfam" id="PF20520">
    <property type="entry name" value="Ac45-VOA1_TM"/>
    <property type="match status" value="1"/>
</dbReference>
<protein>
    <submittedName>
        <fullName evidence="10">V-type proton ATPase subunit S1-like</fullName>
    </submittedName>
</protein>
<evidence type="ECO:0000313" key="11">
    <source>
        <dbReference type="Proteomes" id="UP000694620"/>
    </source>
</evidence>
<dbReference type="GO" id="GO:0030641">
    <property type="term" value="P:regulation of cellular pH"/>
    <property type="evidence" value="ECO:0007669"/>
    <property type="project" value="TreeGrafter"/>
</dbReference>
<feature type="chain" id="PRO_5034618393" evidence="7">
    <location>
        <begin position="22"/>
        <end position="453"/>
    </location>
</feature>
<keyword evidence="3 6" id="KW-0812">Transmembrane</keyword>
<evidence type="ECO:0000256" key="5">
    <source>
        <dbReference type="ARBA" id="ARBA00023136"/>
    </source>
</evidence>
<dbReference type="OrthoDB" id="9985059at2759"/>
<dbReference type="GO" id="GO:0001671">
    <property type="term" value="F:ATPase activator activity"/>
    <property type="evidence" value="ECO:0007669"/>
    <property type="project" value="TreeGrafter"/>
</dbReference>
<dbReference type="AlphaFoldDB" id="A0A8C4RG21"/>
<evidence type="ECO:0000259" key="9">
    <source>
        <dbReference type="Pfam" id="PF20520"/>
    </source>
</evidence>
<dbReference type="GO" id="GO:0012505">
    <property type="term" value="C:endomembrane system"/>
    <property type="evidence" value="ECO:0007669"/>
    <property type="project" value="UniProtKB-ARBA"/>
</dbReference>
<dbReference type="Ensembl" id="ENSECRT00000002107.1">
    <property type="protein sequence ID" value="ENSECRP00000002079.1"/>
    <property type="gene ID" value="ENSECRG00000001450.1"/>
</dbReference>
<dbReference type="InterPro" id="IPR046755">
    <property type="entry name" value="VAS1_LD"/>
</dbReference>
<evidence type="ECO:0000256" key="6">
    <source>
        <dbReference type="SAM" id="Phobius"/>
    </source>
</evidence>
<reference evidence="10" key="2">
    <citation type="submission" date="2025-08" db="UniProtKB">
        <authorList>
            <consortium name="Ensembl"/>
        </authorList>
    </citation>
    <scope>IDENTIFICATION</scope>
</reference>
<keyword evidence="4 6" id="KW-1133">Transmembrane helix</keyword>
<evidence type="ECO:0000256" key="3">
    <source>
        <dbReference type="ARBA" id="ARBA00022692"/>
    </source>
</evidence>
<feature type="domain" description="V-type proton ATPase subunit S1/VOA1 transmembrane" evidence="9">
    <location>
        <begin position="403"/>
        <end position="441"/>
    </location>
</feature>
<evidence type="ECO:0000256" key="7">
    <source>
        <dbReference type="SAM" id="SignalP"/>
    </source>
</evidence>
<dbReference type="InterPro" id="IPR008388">
    <property type="entry name" value="Ac45_acc_su"/>
</dbReference>
<dbReference type="PANTHER" id="PTHR12471:SF6">
    <property type="entry name" value="ATPASE H+ TRANSPORTING ACCESSORY PROTEIN 1"/>
    <property type="match status" value="1"/>
</dbReference>
<dbReference type="Gene3D" id="2.40.160.110">
    <property type="match status" value="1"/>
</dbReference>
<keyword evidence="5 6" id="KW-0472">Membrane</keyword>
<evidence type="ECO:0000256" key="2">
    <source>
        <dbReference type="ARBA" id="ARBA00009037"/>
    </source>
</evidence>
<sequence>MRMWKAIFICVFGTTLWKVSCAVEQIPLLIWSLESSVWQHQAYTYEGHITTEDELKDVLQPLFKQNNRNIVLFLQDQLILEDFISYATHEGNAGPFQNLQKEIESSASHLILPAVNWRAAAKLPQYLQEEAEWQIFNVEQFPVKTFEANLTKPSLFIIKLPATGSIAPVLNADALAKNDHIMKDFISLLQASGIQYTAMFTASQPSVMLRSSLMTYHTGRQLMAVSSSDSVSFPPLNITNGTNTCIIFYATNLTLTANRSIQIDLTNFTFVANMVNYSASMCNESNAVLSLNYANPTSGINNLELRFLMSNNFYSGSARNWFTVDSFQILQDSLNAAVFNVSMSAPAEYSYSCQMVGTNINYGSQFVPANAQANAWIISFTDFQIQGFNIEGGLFSYASDCSSFFSPYIWMAVVTSFVLLCILAYGMLMIMQLTTNERFDDPKGPALSVPQNE</sequence>
<keyword evidence="11" id="KW-1185">Reference proteome</keyword>
<reference evidence="10" key="3">
    <citation type="submission" date="2025-09" db="UniProtKB">
        <authorList>
            <consortium name="Ensembl"/>
        </authorList>
    </citation>
    <scope>IDENTIFICATION</scope>
</reference>
<proteinExistence type="inferred from homology"/>
<evidence type="ECO:0000256" key="1">
    <source>
        <dbReference type="ARBA" id="ARBA00004167"/>
    </source>
</evidence>
<evidence type="ECO:0000259" key="8">
    <source>
        <dbReference type="Pfam" id="PF05827"/>
    </source>
</evidence>
<dbReference type="GO" id="GO:0033176">
    <property type="term" value="C:proton-transporting V-type ATPase complex"/>
    <property type="evidence" value="ECO:0007669"/>
    <property type="project" value="TreeGrafter"/>
</dbReference>
<dbReference type="Proteomes" id="UP000694620">
    <property type="component" value="Chromosome 1"/>
</dbReference>
<dbReference type="FunFam" id="2.40.160.110:FF:000003">
    <property type="entry name" value="ATPase H+ transporting accessory protein 1"/>
    <property type="match status" value="1"/>
</dbReference>
<gene>
    <name evidence="10" type="primary">LOC114660048</name>
</gene>
<dbReference type="PANTHER" id="PTHR12471">
    <property type="entry name" value="VACUOLAR ATP SYNTHASE SUBUNIT S1"/>
    <property type="match status" value="1"/>
</dbReference>